<reference evidence="3" key="2">
    <citation type="submission" date="2012-10" db="EMBL/GenBank/DDBJ databases">
        <title>Improved high-quality draft of Thermaerobacter subterraneus C21, DSM 13965.</title>
        <authorList>
            <consortium name="DOE Joint Genome Institute"/>
            <person name="Eisen J."/>
            <person name="Huntemann M."/>
            <person name="Wei C.-L."/>
            <person name="Han J."/>
            <person name="Detter J.C."/>
            <person name="Han C."/>
            <person name="Tapia R."/>
            <person name="Chen A."/>
            <person name="Kyrpides N."/>
            <person name="Mavromatis K."/>
            <person name="Markowitz V."/>
            <person name="Szeto E."/>
            <person name="Ivanova N."/>
            <person name="Mikhailova N."/>
            <person name="Ovchinnikova G."/>
            <person name="Pagani I."/>
            <person name="Pati A."/>
            <person name="Goodwin L."/>
            <person name="Nordberg H.P."/>
            <person name="Cantor M.N."/>
            <person name="Hua S.X."/>
            <person name="Woyke T."/>
            <person name="Eisen J."/>
            <person name="Klenk H.-P."/>
        </authorList>
    </citation>
    <scope>NUCLEOTIDE SEQUENCE [LARGE SCALE GENOMIC DNA]</scope>
    <source>
        <strain evidence="3">DSM 13965</strain>
    </source>
</reference>
<comment type="caution">
    <text evidence="3">The sequence shown here is derived from an EMBL/GenBank/DDBJ whole genome shotgun (WGS) entry which is preliminary data.</text>
</comment>
<name>K6Q2M0_9FIRM</name>
<dbReference type="HOGENOM" id="CLU_1947817_0_0_9"/>
<dbReference type="STRING" id="867903.ThesuDRAFT_01210"/>
<dbReference type="AlphaFoldDB" id="K6Q2M0"/>
<reference evidence="3" key="1">
    <citation type="submission" date="2010-10" db="EMBL/GenBank/DDBJ databases">
        <authorList>
            <consortium name="US DOE Joint Genome Institute (JGI-PGF)"/>
            <person name="Lucas S."/>
            <person name="Copeland A."/>
            <person name="Lapidus A."/>
            <person name="Bruce D."/>
            <person name="Goodwin L."/>
            <person name="Pitluck S."/>
            <person name="Kyrpides N."/>
            <person name="Mavromatis K."/>
            <person name="Detter J.C."/>
            <person name="Han C."/>
            <person name="Land M."/>
            <person name="Hauser L."/>
            <person name="Markowitz V."/>
            <person name="Cheng J.-F."/>
            <person name="Hugenholtz P."/>
            <person name="Woyke T."/>
            <person name="Wu D."/>
            <person name="Pukall R."/>
            <person name="Wahrenburg C."/>
            <person name="Brambilla E."/>
            <person name="Klenk H.-P."/>
            <person name="Eisen J.A."/>
        </authorList>
    </citation>
    <scope>NUCLEOTIDE SEQUENCE [LARGE SCALE GENOMIC DNA]</scope>
    <source>
        <strain evidence="3">DSM 13965</strain>
    </source>
</reference>
<feature type="coiled-coil region" evidence="1">
    <location>
        <begin position="27"/>
        <end position="54"/>
    </location>
</feature>
<keyword evidence="1" id="KW-0175">Coiled coil</keyword>
<gene>
    <name evidence="3" type="ORF">ThesuDRAFT_01210</name>
</gene>
<dbReference type="Proteomes" id="UP000005710">
    <property type="component" value="Unassembled WGS sequence"/>
</dbReference>
<evidence type="ECO:0000256" key="2">
    <source>
        <dbReference type="SAM" id="MobiDB-lite"/>
    </source>
</evidence>
<evidence type="ECO:0000313" key="3">
    <source>
        <dbReference type="EMBL" id="EKP95458.1"/>
    </source>
</evidence>
<sequence length="137" mass="14436">MTTYAKLLRAAATLKRVRAGLDSLAASAQSEEERERLRRAAAQARVMEQGLERRIRKVAAEEPEYPRQSPGGELFGADGHNDHRPPARERPEPPAEVAPGEPLAGAQGSPRRRRGKAEPVAAGRGAAGGGAAGGGKE</sequence>
<keyword evidence="4" id="KW-1185">Reference proteome</keyword>
<protein>
    <submittedName>
        <fullName evidence="3">Uncharacterized protein</fullName>
    </submittedName>
</protein>
<feature type="compositionally biased region" description="Basic and acidic residues" evidence="2">
    <location>
        <begin position="79"/>
        <end position="93"/>
    </location>
</feature>
<organism evidence="3 4">
    <name type="scientific">Thermaerobacter subterraneus DSM 13965</name>
    <dbReference type="NCBI Taxonomy" id="867903"/>
    <lineage>
        <taxon>Bacteria</taxon>
        <taxon>Bacillati</taxon>
        <taxon>Bacillota</taxon>
        <taxon>Clostridia</taxon>
        <taxon>Eubacteriales</taxon>
        <taxon>Clostridiales Family XVII. Incertae Sedis</taxon>
        <taxon>Thermaerobacter</taxon>
    </lineage>
</organism>
<feature type="compositionally biased region" description="Low complexity" evidence="2">
    <location>
        <begin position="95"/>
        <end position="106"/>
    </location>
</feature>
<evidence type="ECO:0000256" key="1">
    <source>
        <dbReference type="SAM" id="Coils"/>
    </source>
</evidence>
<dbReference type="EMBL" id="AENY02000002">
    <property type="protein sequence ID" value="EKP95458.1"/>
    <property type="molecule type" value="Genomic_DNA"/>
</dbReference>
<feature type="compositionally biased region" description="Gly residues" evidence="2">
    <location>
        <begin position="125"/>
        <end position="137"/>
    </location>
</feature>
<evidence type="ECO:0000313" key="4">
    <source>
        <dbReference type="Proteomes" id="UP000005710"/>
    </source>
</evidence>
<proteinExistence type="predicted"/>
<dbReference type="RefSeq" id="WP_006903475.1">
    <property type="nucleotide sequence ID" value="NZ_JH976535.1"/>
</dbReference>
<accession>K6Q2M0</accession>
<feature type="region of interest" description="Disordered" evidence="2">
    <location>
        <begin position="56"/>
        <end position="137"/>
    </location>
</feature>